<protein>
    <submittedName>
        <fullName evidence="2">Uncharacterized protein</fullName>
    </submittedName>
</protein>
<evidence type="ECO:0000313" key="2">
    <source>
        <dbReference type="EMBL" id="KND01781.1"/>
    </source>
</evidence>
<feature type="compositionally biased region" description="Polar residues" evidence="1">
    <location>
        <begin position="50"/>
        <end position="59"/>
    </location>
</feature>
<dbReference type="InParanoid" id="A0A0L0HJZ3"/>
<keyword evidence="3" id="KW-1185">Reference proteome</keyword>
<reference evidence="2 3" key="1">
    <citation type="submission" date="2009-08" db="EMBL/GenBank/DDBJ databases">
        <title>The Genome Sequence of Spizellomyces punctatus strain DAOM BR117.</title>
        <authorList>
            <consortium name="The Broad Institute Genome Sequencing Platform"/>
            <person name="Russ C."/>
            <person name="Cuomo C."/>
            <person name="Shea T."/>
            <person name="Young S.K."/>
            <person name="Zeng Q."/>
            <person name="Koehrsen M."/>
            <person name="Haas B."/>
            <person name="Borodovsky M."/>
            <person name="Guigo R."/>
            <person name="Alvarado L."/>
            <person name="Berlin A."/>
            <person name="Bochicchio J."/>
            <person name="Borenstein D."/>
            <person name="Chapman S."/>
            <person name="Chen Z."/>
            <person name="Engels R."/>
            <person name="Freedman E."/>
            <person name="Gellesch M."/>
            <person name="Goldberg J."/>
            <person name="Griggs A."/>
            <person name="Gujja S."/>
            <person name="Heiman D."/>
            <person name="Hepburn T."/>
            <person name="Howarth C."/>
            <person name="Jen D."/>
            <person name="Larson L."/>
            <person name="Lewis B."/>
            <person name="Mehta T."/>
            <person name="Park D."/>
            <person name="Pearson M."/>
            <person name="Roberts A."/>
            <person name="Saif S."/>
            <person name="Shenoy N."/>
            <person name="Sisk P."/>
            <person name="Stolte C."/>
            <person name="Sykes S."/>
            <person name="Thomson T."/>
            <person name="Walk T."/>
            <person name="White J."/>
            <person name="Yandava C."/>
            <person name="Burger G."/>
            <person name="Gray M.W."/>
            <person name="Holland P.W.H."/>
            <person name="King N."/>
            <person name="Lang F.B.F."/>
            <person name="Roger A.J."/>
            <person name="Ruiz-Trillo I."/>
            <person name="Lander E."/>
            <person name="Nusbaum C."/>
        </authorList>
    </citation>
    <scope>NUCLEOTIDE SEQUENCE [LARGE SCALE GENOMIC DNA]</scope>
    <source>
        <strain evidence="2 3">DAOM BR117</strain>
    </source>
</reference>
<evidence type="ECO:0000256" key="1">
    <source>
        <dbReference type="SAM" id="MobiDB-lite"/>
    </source>
</evidence>
<organism evidence="2 3">
    <name type="scientific">Spizellomyces punctatus (strain DAOM BR117)</name>
    <dbReference type="NCBI Taxonomy" id="645134"/>
    <lineage>
        <taxon>Eukaryota</taxon>
        <taxon>Fungi</taxon>
        <taxon>Fungi incertae sedis</taxon>
        <taxon>Chytridiomycota</taxon>
        <taxon>Chytridiomycota incertae sedis</taxon>
        <taxon>Chytridiomycetes</taxon>
        <taxon>Spizellomycetales</taxon>
        <taxon>Spizellomycetaceae</taxon>
        <taxon>Spizellomyces</taxon>
    </lineage>
</organism>
<dbReference type="VEuPathDB" id="FungiDB:SPPG_03574"/>
<dbReference type="EMBL" id="KQ257454">
    <property type="protein sequence ID" value="KND01781.1"/>
    <property type="molecule type" value="Genomic_DNA"/>
</dbReference>
<evidence type="ECO:0000313" key="3">
    <source>
        <dbReference type="Proteomes" id="UP000053201"/>
    </source>
</evidence>
<dbReference type="Proteomes" id="UP000053201">
    <property type="component" value="Unassembled WGS sequence"/>
</dbReference>
<feature type="region of interest" description="Disordered" evidence="1">
    <location>
        <begin position="1"/>
        <end position="88"/>
    </location>
</feature>
<name>A0A0L0HJZ3_SPIPD</name>
<dbReference type="AlphaFoldDB" id="A0A0L0HJZ3"/>
<sequence>MAQNVGPNGSTDRRSSAVQIPPNRPTSPRPRYRTDTRTRKDITGGRVKPGNTQPTSWTKKNNKYGRTGAQRRGNAKRQPQGREDAAELLEAPQTNRNVTLIVRGPKRAVPIQDGDKRFVHFLADGIGLHDENGRDIGPGALVRRIE</sequence>
<accession>A0A0L0HJZ3</accession>
<dbReference type="GeneID" id="27687081"/>
<proteinExistence type="predicted"/>
<feature type="compositionally biased region" description="Polar residues" evidence="1">
    <location>
        <begin position="1"/>
        <end position="10"/>
    </location>
</feature>
<dbReference type="RefSeq" id="XP_016609820.1">
    <property type="nucleotide sequence ID" value="XM_016751836.1"/>
</dbReference>
<feature type="compositionally biased region" description="Basic and acidic residues" evidence="1">
    <location>
        <begin position="32"/>
        <end position="43"/>
    </location>
</feature>
<gene>
    <name evidence="2" type="ORF">SPPG_03574</name>
</gene>